<keyword evidence="2" id="KW-1185">Reference proteome</keyword>
<gene>
    <name evidence="1" type="ORF">ANN_13228</name>
</gene>
<protein>
    <submittedName>
        <fullName evidence="1">Uncharacterized protein</fullName>
    </submittedName>
</protein>
<accession>A0ABQ8TJ82</accession>
<name>A0ABQ8TJ82_PERAM</name>
<evidence type="ECO:0000313" key="2">
    <source>
        <dbReference type="Proteomes" id="UP001148838"/>
    </source>
</evidence>
<dbReference type="PANTHER" id="PTHR46114">
    <property type="entry name" value="APPLE DOMAIN-CONTAINING PROTEIN"/>
    <property type="match status" value="1"/>
</dbReference>
<comment type="caution">
    <text evidence="1">The sequence shown here is derived from an EMBL/GenBank/DDBJ whole genome shotgun (WGS) entry which is preliminary data.</text>
</comment>
<reference evidence="1 2" key="1">
    <citation type="journal article" date="2022" name="Allergy">
        <title>Genome assembly and annotation of Periplaneta americana reveal a comprehensive cockroach allergen profile.</title>
        <authorList>
            <person name="Wang L."/>
            <person name="Xiong Q."/>
            <person name="Saelim N."/>
            <person name="Wang L."/>
            <person name="Nong W."/>
            <person name="Wan A.T."/>
            <person name="Shi M."/>
            <person name="Liu X."/>
            <person name="Cao Q."/>
            <person name="Hui J.H.L."/>
            <person name="Sookrung N."/>
            <person name="Leung T.F."/>
            <person name="Tungtrongchitr A."/>
            <person name="Tsui S.K.W."/>
        </authorList>
    </citation>
    <scope>NUCLEOTIDE SEQUENCE [LARGE SCALE GENOMIC DNA]</scope>
    <source>
        <strain evidence="1">PWHHKU_190912</strain>
    </source>
</reference>
<evidence type="ECO:0000313" key="1">
    <source>
        <dbReference type="EMBL" id="KAJ4446532.1"/>
    </source>
</evidence>
<dbReference type="PANTHER" id="PTHR46114:SF1">
    <property type="entry name" value="ZAD DOMAIN-CONTAINING PROTEIN"/>
    <property type="match status" value="1"/>
</dbReference>
<dbReference type="EMBL" id="JAJSOF020000009">
    <property type="protein sequence ID" value="KAJ4446532.1"/>
    <property type="molecule type" value="Genomic_DNA"/>
</dbReference>
<sequence length="256" mass="29666">MSPGSSTESYPAFAHIGLRENPGKNLNQIKHKHINNALRSSFVSRIDSRLKMAVNFTTVQSDVYAMNKQGCGFQYLKEKFITLSDDKLEESIFIGPQIRKVIADSLFEKKLFVTEKMAWRAFKDVCSNLLGNTRENRPNYIELVETMLSPYDKMGCNMSLKIHFLHFHLNFFSPNLGAKNSIQFLRKMCCSELLQNTRFALELHYDNACSTERNMFGNIESSSVNVWKTRWYKLNKSLSMETQNIGIIHRIRNEQK</sequence>
<organism evidence="1 2">
    <name type="scientific">Periplaneta americana</name>
    <name type="common">American cockroach</name>
    <name type="synonym">Blatta americana</name>
    <dbReference type="NCBI Taxonomy" id="6978"/>
    <lineage>
        <taxon>Eukaryota</taxon>
        <taxon>Metazoa</taxon>
        <taxon>Ecdysozoa</taxon>
        <taxon>Arthropoda</taxon>
        <taxon>Hexapoda</taxon>
        <taxon>Insecta</taxon>
        <taxon>Pterygota</taxon>
        <taxon>Neoptera</taxon>
        <taxon>Polyneoptera</taxon>
        <taxon>Dictyoptera</taxon>
        <taxon>Blattodea</taxon>
        <taxon>Blattoidea</taxon>
        <taxon>Blattidae</taxon>
        <taxon>Blattinae</taxon>
        <taxon>Periplaneta</taxon>
    </lineage>
</organism>
<dbReference type="Proteomes" id="UP001148838">
    <property type="component" value="Unassembled WGS sequence"/>
</dbReference>
<proteinExistence type="predicted"/>